<accession>B8ASJ2</accession>
<dbReference type="AlphaFoldDB" id="B8ASJ2"/>
<dbReference type="Pfam" id="PF13952">
    <property type="entry name" value="DUF4216"/>
    <property type="match status" value="1"/>
</dbReference>
<sequence>MRNICQRNRLKKKIPFHSLPHHLNKKLYVMILEKAMKTLMTILISMMEKAMKTLMTMLILMMKAMKILMLILMFEATAKFNSPNVENGAPETRGKTKLKDVWNLPKGLRIVVQCNDLNQAVGEEAGVLGKFLGMIARNGSLCSLGYTDWRYVIGKREKNTNELKVKKDILKQVKMRFLYAPRMEEFILKKIGERWRQYKAKLKDLYFDVNETKEANCNNVPEGVLSDQWIALVNHWMNEKSKILQLENQRGIDSIDKDIRWLARGPIEVAKRHRAFNTRGYRFRSKRYDRVTQNNGVVVTAKTSSYTSASDTNPVLGDIMYYGRILDIIELDYYGNFSVVLFKCEWVDVTKGKGVKIDKFGCTLMNFSNKLHTGEKIEYEPFVFANQVDQVF</sequence>
<dbReference type="STRING" id="39946.B8ASJ2"/>
<dbReference type="PANTHER" id="PTHR33144:SF16">
    <property type="entry name" value="OS02G0129000 PROTEIN"/>
    <property type="match status" value="1"/>
</dbReference>
<keyword evidence="3" id="KW-1185">Reference proteome</keyword>
<reference evidence="2 3" key="1">
    <citation type="journal article" date="2005" name="PLoS Biol.">
        <title>The genomes of Oryza sativa: a history of duplications.</title>
        <authorList>
            <person name="Yu J."/>
            <person name="Wang J."/>
            <person name="Lin W."/>
            <person name="Li S."/>
            <person name="Li H."/>
            <person name="Zhou J."/>
            <person name="Ni P."/>
            <person name="Dong W."/>
            <person name="Hu S."/>
            <person name="Zeng C."/>
            <person name="Zhang J."/>
            <person name="Zhang Y."/>
            <person name="Li R."/>
            <person name="Xu Z."/>
            <person name="Li S."/>
            <person name="Li X."/>
            <person name="Zheng H."/>
            <person name="Cong L."/>
            <person name="Lin L."/>
            <person name="Yin J."/>
            <person name="Geng J."/>
            <person name="Li G."/>
            <person name="Shi J."/>
            <person name="Liu J."/>
            <person name="Lv H."/>
            <person name="Li J."/>
            <person name="Wang J."/>
            <person name="Deng Y."/>
            <person name="Ran L."/>
            <person name="Shi X."/>
            <person name="Wang X."/>
            <person name="Wu Q."/>
            <person name="Li C."/>
            <person name="Ren X."/>
            <person name="Wang J."/>
            <person name="Wang X."/>
            <person name="Li D."/>
            <person name="Liu D."/>
            <person name="Zhang X."/>
            <person name="Ji Z."/>
            <person name="Zhao W."/>
            <person name="Sun Y."/>
            <person name="Zhang Z."/>
            <person name="Bao J."/>
            <person name="Han Y."/>
            <person name="Dong L."/>
            <person name="Ji J."/>
            <person name="Chen P."/>
            <person name="Wu S."/>
            <person name="Liu J."/>
            <person name="Xiao Y."/>
            <person name="Bu D."/>
            <person name="Tan J."/>
            <person name="Yang L."/>
            <person name="Ye C."/>
            <person name="Zhang J."/>
            <person name="Xu J."/>
            <person name="Zhou Y."/>
            <person name="Yu Y."/>
            <person name="Zhang B."/>
            <person name="Zhuang S."/>
            <person name="Wei H."/>
            <person name="Liu B."/>
            <person name="Lei M."/>
            <person name="Yu H."/>
            <person name="Li Y."/>
            <person name="Xu H."/>
            <person name="Wei S."/>
            <person name="He X."/>
            <person name="Fang L."/>
            <person name="Zhang Z."/>
            <person name="Zhang Y."/>
            <person name="Huang X."/>
            <person name="Su Z."/>
            <person name="Tong W."/>
            <person name="Li J."/>
            <person name="Tong Z."/>
            <person name="Li S."/>
            <person name="Ye J."/>
            <person name="Wang L."/>
            <person name="Fang L."/>
            <person name="Lei T."/>
            <person name="Chen C."/>
            <person name="Chen H."/>
            <person name="Xu Z."/>
            <person name="Li H."/>
            <person name="Huang H."/>
            <person name="Zhang F."/>
            <person name="Xu H."/>
            <person name="Li N."/>
            <person name="Zhao C."/>
            <person name="Li S."/>
            <person name="Dong L."/>
            <person name="Huang Y."/>
            <person name="Li L."/>
            <person name="Xi Y."/>
            <person name="Qi Q."/>
            <person name="Li W."/>
            <person name="Zhang B."/>
            <person name="Hu W."/>
            <person name="Zhang Y."/>
            <person name="Tian X."/>
            <person name="Jiao Y."/>
            <person name="Liang X."/>
            <person name="Jin J."/>
            <person name="Gao L."/>
            <person name="Zheng W."/>
            <person name="Hao B."/>
            <person name="Liu S."/>
            <person name="Wang W."/>
            <person name="Yuan L."/>
            <person name="Cao M."/>
            <person name="McDermott J."/>
            <person name="Samudrala R."/>
            <person name="Wang J."/>
            <person name="Wong G.K."/>
            <person name="Yang H."/>
        </authorList>
    </citation>
    <scope>NUCLEOTIDE SEQUENCE [LARGE SCALE GENOMIC DNA]</scope>
    <source>
        <strain evidence="3">cv. 93-11</strain>
    </source>
</reference>
<dbReference type="Proteomes" id="UP000007015">
    <property type="component" value="Chromosome 4"/>
</dbReference>
<dbReference type="InterPro" id="IPR025312">
    <property type="entry name" value="DUF4216"/>
</dbReference>
<evidence type="ECO:0000313" key="2">
    <source>
        <dbReference type="EMBL" id="EEC77033.1"/>
    </source>
</evidence>
<proteinExistence type="predicted"/>
<feature type="domain" description="DUF4216" evidence="1">
    <location>
        <begin position="329"/>
        <end position="392"/>
    </location>
</feature>
<protein>
    <recommendedName>
        <fullName evidence="1">DUF4216 domain-containing protein</fullName>
    </recommendedName>
</protein>
<organism evidence="2 3">
    <name type="scientific">Oryza sativa subsp. indica</name>
    <name type="common">Rice</name>
    <dbReference type="NCBI Taxonomy" id="39946"/>
    <lineage>
        <taxon>Eukaryota</taxon>
        <taxon>Viridiplantae</taxon>
        <taxon>Streptophyta</taxon>
        <taxon>Embryophyta</taxon>
        <taxon>Tracheophyta</taxon>
        <taxon>Spermatophyta</taxon>
        <taxon>Magnoliopsida</taxon>
        <taxon>Liliopsida</taxon>
        <taxon>Poales</taxon>
        <taxon>Poaceae</taxon>
        <taxon>BOP clade</taxon>
        <taxon>Oryzoideae</taxon>
        <taxon>Oryzeae</taxon>
        <taxon>Oryzinae</taxon>
        <taxon>Oryza</taxon>
        <taxon>Oryza sativa</taxon>
    </lineage>
</organism>
<evidence type="ECO:0000259" key="1">
    <source>
        <dbReference type="Pfam" id="PF13952"/>
    </source>
</evidence>
<dbReference type="EMBL" id="CM000129">
    <property type="protein sequence ID" value="EEC77033.1"/>
    <property type="molecule type" value="Genomic_DNA"/>
</dbReference>
<evidence type="ECO:0000313" key="3">
    <source>
        <dbReference type="Proteomes" id="UP000007015"/>
    </source>
</evidence>
<dbReference type="Gramene" id="BGIOSGA016148-TA">
    <property type="protein sequence ID" value="BGIOSGA016148-PA"/>
    <property type="gene ID" value="BGIOSGA016148"/>
</dbReference>
<gene>
    <name evidence="2" type="ORF">OsI_15398</name>
</gene>
<name>B8ASJ2_ORYSI</name>
<dbReference type="HOGENOM" id="CLU_704733_0_0_1"/>
<dbReference type="PANTHER" id="PTHR33144">
    <property type="entry name" value="OS10G0409366 PROTEIN-RELATED"/>
    <property type="match status" value="1"/>
</dbReference>